<feature type="transmembrane region" description="Helical" evidence="1">
    <location>
        <begin position="131"/>
        <end position="151"/>
    </location>
</feature>
<dbReference type="Proteomes" id="UP001177003">
    <property type="component" value="Chromosome 0"/>
</dbReference>
<gene>
    <name evidence="2" type="ORF">LSALG_LOCUS6032</name>
</gene>
<keyword evidence="1" id="KW-0812">Transmembrane</keyword>
<name>A0AA35Y962_LACSI</name>
<keyword evidence="3" id="KW-1185">Reference proteome</keyword>
<evidence type="ECO:0000313" key="3">
    <source>
        <dbReference type="Proteomes" id="UP001177003"/>
    </source>
</evidence>
<proteinExistence type="predicted"/>
<dbReference type="EMBL" id="OX465086">
    <property type="protein sequence ID" value="CAI9265427.1"/>
    <property type="molecule type" value="Genomic_DNA"/>
</dbReference>
<keyword evidence="1" id="KW-0472">Membrane</keyword>
<reference evidence="2" key="1">
    <citation type="submission" date="2023-04" db="EMBL/GenBank/DDBJ databases">
        <authorList>
            <person name="Vijverberg K."/>
            <person name="Xiong W."/>
            <person name="Schranz E."/>
        </authorList>
    </citation>
    <scope>NUCLEOTIDE SEQUENCE</scope>
</reference>
<sequence length="152" mass="17340">MFFMREKYLQICEMVDDEKVDIASTVIDEDAPLEDDVVRSLRTSPIHSGNKDCTSVDDFEIIKPISRDEAILRELRRAVNRHLDAMNLEVDDVRAGQMDISHMVADLKNHLVSLQGVYVKMVFKDNKRKKLMSCVGNFGVVCASVVTYLVFK</sequence>
<dbReference type="AlphaFoldDB" id="A0AA35Y962"/>
<protein>
    <submittedName>
        <fullName evidence="2">Uncharacterized protein</fullName>
    </submittedName>
</protein>
<organism evidence="2 3">
    <name type="scientific">Lactuca saligna</name>
    <name type="common">Willowleaf lettuce</name>
    <dbReference type="NCBI Taxonomy" id="75948"/>
    <lineage>
        <taxon>Eukaryota</taxon>
        <taxon>Viridiplantae</taxon>
        <taxon>Streptophyta</taxon>
        <taxon>Embryophyta</taxon>
        <taxon>Tracheophyta</taxon>
        <taxon>Spermatophyta</taxon>
        <taxon>Magnoliopsida</taxon>
        <taxon>eudicotyledons</taxon>
        <taxon>Gunneridae</taxon>
        <taxon>Pentapetalae</taxon>
        <taxon>asterids</taxon>
        <taxon>campanulids</taxon>
        <taxon>Asterales</taxon>
        <taxon>Asteraceae</taxon>
        <taxon>Cichorioideae</taxon>
        <taxon>Cichorieae</taxon>
        <taxon>Lactucinae</taxon>
        <taxon>Lactuca</taxon>
    </lineage>
</organism>
<keyword evidence="1" id="KW-1133">Transmembrane helix</keyword>
<evidence type="ECO:0000256" key="1">
    <source>
        <dbReference type="SAM" id="Phobius"/>
    </source>
</evidence>
<accession>A0AA35Y962</accession>
<evidence type="ECO:0000313" key="2">
    <source>
        <dbReference type="EMBL" id="CAI9265427.1"/>
    </source>
</evidence>